<organism evidence="4 5">
    <name type="scientific">Pleurotus eryngii</name>
    <name type="common">Boletus of the steppes</name>
    <dbReference type="NCBI Taxonomy" id="5323"/>
    <lineage>
        <taxon>Eukaryota</taxon>
        <taxon>Fungi</taxon>
        <taxon>Dikarya</taxon>
        <taxon>Basidiomycota</taxon>
        <taxon>Agaricomycotina</taxon>
        <taxon>Agaricomycetes</taxon>
        <taxon>Agaricomycetidae</taxon>
        <taxon>Agaricales</taxon>
        <taxon>Pleurotineae</taxon>
        <taxon>Pleurotaceae</taxon>
        <taxon>Pleurotus</taxon>
    </lineage>
</organism>
<dbReference type="Proteomes" id="UP000807025">
    <property type="component" value="Unassembled WGS sequence"/>
</dbReference>
<dbReference type="PANTHER" id="PTHR19308:SF54">
    <property type="entry name" value="START DOMAIN-CONTAINING PROTEIN"/>
    <property type="match status" value="1"/>
</dbReference>
<feature type="compositionally biased region" description="Polar residues" evidence="1">
    <location>
        <begin position="1261"/>
        <end position="1289"/>
    </location>
</feature>
<feature type="compositionally biased region" description="Basic and acidic residues" evidence="1">
    <location>
        <begin position="1683"/>
        <end position="1694"/>
    </location>
</feature>
<evidence type="ECO:0000313" key="5">
    <source>
        <dbReference type="Proteomes" id="UP000807025"/>
    </source>
</evidence>
<evidence type="ECO:0000256" key="1">
    <source>
        <dbReference type="SAM" id="MobiDB-lite"/>
    </source>
</evidence>
<feature type="compositionally biased region" description="Low complexity" evidence="1">
    <location>
        <begin position="846"/>
        <end position="859"/>
    </location>
</feature>
<feature type="compositionally biased region" description="Polar residues" evidence="1">
    <location>
        <begin position="435"/>
        <end position="455"/>
    </location>
</feature>
<keyword evidence="2" id="KW-0472">Membrane</keyword>
<keyword evidence="2" id="KW-1133">Transmembrane helix</keyword>
<dbReference type="InterPro" id="IPR023393">
    <property type="entry name" value="START-like_dom_sf"/>
</dbReference>
<feature type="compositionally biased region" description="Polar residues" evidence="1">
    <location>
        <begin position="1668"/>
        <end position="1682"/>
    </location>
</feature>
<dbReference type="InterPro" id="IPR002913">
    <property type="entry name" value="START_lipid-bd_dom"/>
</dbReference>
<feature type="compositionally biased region" description="Pro residues" evidence="1">
    <location>
        <begin position="1313"/>
        <end position="1324"/>
    </location>
</feature>
<feature type="region of interest" description="Disordered" evidence="1">
    <location>
        <begin position="1214"/>
        <end position="1236"/>
    </location>
</feature>
<feature type="region of interest" description="Disordered" evidence="1">
    <location>
        <begin position="435"/>
        <end position="463"/>
    </location>
</feature>
<comment type="caution">
    <text evidence="4">The sequence shown here is derived from an EMBL/GenBank/DDBJ whole genome shotgun (WGS) entry which is preliminary data.</text>
</comment>
<evidence type="ECO:0000259" key="3">
    <source>
        <dbReference type="PROSITE" id="PS50848"/>
    </source>
</evidence>
<dbReference type="OrthoDB" id="196858at2759"/>
<dbReference type="GO" id="GO:0005737">
    <property type="term" value="C:cytoplasm"/>
    <property type="evidence" value="ECO:0007669"/>
    <property type="project" value="UniProtKB-ARBA"/>
</dbReference>
<dbReference type="Pfam" id="PF01852">
    <property type="entry name" value="START"/>
    <property type="match status" value="2"/>
</dbReference>
<evidence type="ECO:0000313" key="4">
    <source>
        <dbReference type="EMBL" id="KAF9497797.1"/>
    </source>
</evidence>
<evidence type="ECO:0000256" key="2">
    <source>
        <dbReference type="SAM" id="Phobius"/>
    </source>
</evidence>
<feature type="compositionally biased region" description="Low complexity" evidence="1">
    <location>
        <begin position="1299"/>
        <end position="1312"/>
    </location>
</feature>
<dbReference type="InterPro" id="IPR051213">
    <property type="entry name" value="START_lipid_transfer"/>
</dbReference>
<dbReference type="SUPFAM" id="SSF55961">
    <property type="entry name" value="Bet v1-like"/>
    <property type="match status" value="3"/>
</dbReference>
<feature type="region of interest" description="Disordered" evidence="1">
    <location>
        <begin position="1252"/>
        <end position="1343"/>
    </location>
</feature>
<proteinExistence type="predicted"/>
<name>A0A9P6DAS3_PLEER</name>
<feature type="region of interest" description="Disordered" evidence="1">
    <location>
        <begin position="1668"/>
        <end position="1694"/>
    </location>
</feature>
<dbReference type="PROSITE" id="PS50848">
    <property type="entry name" value="START"/>
    <property type="match status" value="2"/>
</dbReference>
<reference evidence="4" key="1">
    <citation type="submission" date="2020-11" db="EMBL/GenBank/DDBJ databases">
        <authorList>
            <consortium name="DOE Joint Genome Institute"/>
            <person name="Ahrendt S."/>
            <person name="Riley R."/>
            <person name="Andreopoulos W."/>
            <person name="Labutti K."/>
            <person name="Pangilinan J."/>
            <person name="Ruiz-Duenas F.J."/>
            <person name="Barrasa J.M."/>
            <person name="Sanchez-Garcia M."/>
            <person name="Camarero S."/>
            <person name="Miyauchi S."/>
            <person name="Serrano A."/>
            <person name="Linde D."/>
            <person name="Babiker R."/>
            <person name="Drula E."/>
            <person name="Ayuso-Fernandez I."/>
            <person name="Pacheco R."/>
            <person name="Padilla G."/>
            <person name="Ferreira P."/>
            <person name="Barriuso J."/>
            <person name="Kellner H."/>
            <person name="Castanera R."/>
            <person name="Alfaro M."/>
            <person name="Ramirez L."/>
            <person name="Pisabarro A.G."/>
            <person name="Kuo A."/>
            <person name="Tritt A."/>
            <person name="Lipzen A."/>
            <person name="He G."/>
            <person name="Yan M."/>
            <person name="Ng V."/>
            <person name="Cullen D."/>
            <person name="Martin F."/>
            <person name="Rosso M.-N."/>
            <person name="Henrissat B."/>
            <person name="Hibbett D."/>
            <person name="Martinez A.T."/>
            <person name="Grigoriev I.V."/>
        </authorList>
    </citation>
    <scope>NUCLEOTIDE SEQUENCE</scope>
    <source>
        <strain evidence="4">ATCC 90797</strain>
    </source>
</reference>
<dbReference type="Gene3D" id="3.30.530.20">
    <property type="match status" value="3"/>
</dbReference>
<dbReference type="GO" id="GO:0008289">
    <property type="term" value="F:lipid binding"/>
    <property type="evidence" value="ECO:0007669"/>
    <property type="project" value="InterPro"/>
</dbReference>
<feature type="compositionally biased region" description="Low complexity" evidence="1">
    <location>
        <begin position="1391"/>
        <end position="1400"/>
    </location>
</feature>
<feature type="domain" description="START" evidence="3">
    <location>
        <begin position="489"/>
        <end position="657"/>
    </location>
</feature>
<keyword evidence="2" id="KW-0812">Transmembrane</keyword>
<feature type="region of interest" description="Disordered" evidence="1">
    <location>
        <begin position="1598"/>
        <end position="1652"/>
    </location>
</feature>
<feature type="compositionally biased region" description="Pro residues" evidence="1">
    <location>
        <begin position="1401"/>
        <end position="1417"/>
    </location>
</feature>
<keyword evidence="5" id="KW-1185">Reference proteome</keyword>
<protein>
    <recommendedName>
        <fullName evidence="3">START domain-containing protein</fullName>
    </recommendedName>
</protein>
<feature type="transmembrane region" description="Helical" evidence="2">
    <location>
        <begin position="1714"/>
        <end position="1733"/>
    </location>
</feature>
<accession>A0A9P6DAS3</accession>
<dbReference type="EMBL" id="MU154541">
    <property type="protein sequence ID" value="KAF9497797.1"/>
    <property type="molecule type" value="Genomic_DNA"/>
</dbReference>
<feature type="domain" description="START" evidence="3">
    <location>
        <begin position="904"/>
        <end position="1136"/>
    </location>
</feature>
<dbReference type="CDD" id="cd00177">
    <property type="entry name" value="START"/>
    <property type="match status" value="1"/>
</dbReference>
<feature type="region of interest" description="Disordered" evidence="1">
    <location>
        <begin position="840"/>
        <end position="864"/>
    </location>
</feature>
<feature type="compositionally biased region" description="Low complexity" evidence="1">
    <location>
        <begin position="1434"/>
        <end position="1447"/>
    </location>
</feature>
<sequence>MSDGPRLRESWNDAFTEAEAHFRKLLSANDWKRVQSPSDSASTRKGKARTYAIPELADVALHRKATKSGQDVYRVVLDIHVPAGEVPSLEPWKAVLTTPELRQEWDPSVEEAHLVELLDQNTRISKTNFTLGWPANPRDAVTISRSFHDASTFIDISTSLPRSPDEPAFLRPSPPYVRSHVSLFAWCIQYITPQLPSVEASSSSSKRRDSSGPRVRATCFWQHDLRAMWNFGAPSSLPQQLCTMTLGLLKSIKKRGARVAKLSAFGNGVSIERIRFQVDREALTIEYAIVPDEQSAPPQGLDELHVAREQRRLTRSLECILPSSDGWDVQLTTKASSEDVERLPWSVHASKTTSNTDPALRDQIRLRFSHAPLIDDHSVLKVKIVLEVSGPSSGLRLNGLPQPIEEIEEWDPSSYITPQPILRDVSSATDLSMNVTASSTHTSQNSISTTVSPRTSGDRPAAAEKSILSRVKRNYIYFSSLLQEPEAKWRRTTEGRGVSITQLDSIDPTLVVYRAEATFVGVGIWDLYGALVSPGARSYWDKQYDDAALLEDVNELTELWHFKSKPAWPANGRDCVVLKTVYKSPTAIHVFAFSADEPHLFPNIPPVDANIIRTQVDLQGWAIEALSPSTTLLTLLEQSDPKGWTNKTSIPNQMINALAGIGEFAIKCGGPPALTRLSGARSIDSRYDHERLSFRLQYEPSRKRIGVEKGDDVVNSASPECEIRCDVDTWASSLDVVVDPPPHSISCLRRHRLSVEGGGLWLTLSHDAMPVDDERLLVIVRKGPGKEKGVVMVNGAKINVDVDELTEDEIKALGKKKRVKPTRVPLDQPPVMGVIRNRRAEWDANSETTPPEGSSPTSSDWASAPKISSPLARFLSYAVEQATATTHQYISAIAPTSAYADNAVPSSSKMPMQYALDALAWIQDSHSRSNDDWTLVSDKGITIRKRMAPEISPTIPVHKGEKVIEGVCAEELYPIITSSDCRKKWDDRFDSVHTLESFGAQANTAFATFKAGFPFRDRGFYLASVMSRSTLPSLSRRSTTDVNETSNGTKNAIFCVSASFSPQSVAGFSAAKFNPYTFPVGRVFIDAWVLETLDPYTKENYAIPSTRCTRITAVDFAGAIPVAVNSMVNAMLPRNILSLEAYVKASTVWPITRLPSPGFIVTDRKPDDLIAGLSVSSSSWKLRKRDEIRTLLDTSYTAASREYKSLITINLAQHHSPGSPTVKPDSSHLRSPPSMALEVSDPATYQKLFPEEEAHEPETISRGNGSPDSGSRTGSVRTKTPPELTTSSAIRHAKTFSVSTPPSTSTSSLPSKSPSPKPLSPPPSTTSSRLTVRGRTSTSAFTVKGEVRPPADILAGEIIVDSKLYPEGYSVNFQSRIHAKGEIISLDDFYTTSSPSSSPSPSSPSPSPTSSPPPTPSDLPLTVSVYALPPSPLHPSTLSDDPSSSQPRHLVRFSLPTAKYEMQVSTVIDPLTGEVREAKEVPEWLARLRQGDIAVVSFGIKPLPPKDSASANSTAVQKTPSVSHEKNKVEVNGVGVPVLDEMASLRSIGRDDLLDDRTGKTCLLVRVPADAESLTLPPEFQSPIAVASRFLDDVVSSATSPMSADGSAPLTPSTEDTSKLEGDGSGNMTEKEEDEPQQLQSGAKPLGRTPSGLMGFLNSYQNPWSRFAYSKTTPTSSAQPTPKSEDAPSEEHRIPGSLPLVTAATRSTRTQRTYPLSTVIIVALIAFLIGSLLRSLLSPADFVLVPDTSSDFSAVPIVVGPEVGHGAHPKEAWRELRRLFELKYIFGGWDFQIAMVRRH</sequence>
<gene>
    <name evidence="4" type="ORF">BDN71DRAFT_1413473</name>
</gene>
<feature type="region of interest" description="Disordered" evidence="1">
    <location>
        <begin position="1390"/>
        <end position="1448"/>
    </location>
</feature>
<dbReference type="PANTHER" id="PTHR19308">
    <property type="entry name" value="PHOSPHATIDYLCHOLINE TRANSFER PROTEIN"/>
    <property type="match status" value="1"/>
</dbReference>